<accession>A0ABQ8GA61</accession>
<name>A0ABQ8GA61_9PEZI</name>
<dbReference type="NCBIfam" id="TIGR00069">
    <property type="entry name" value="hisD"/>
    <property type="match status" value="1"/>
</dbReference>
<evidence type="ECO:0000313" key="9">
    <source>
        <dbReference type="Proteomes" id="UP000774617"/>
    </source>
</evidence>
<dbReference type="PANTHER" id="PTHR21256">
    <property type="entry name" value="HISTIDINOL DEHYDROGENASE HDH"/>
    <property type="match status" value="1"/>
</dbReference>
<keyword evidence="5 6" id="KW-0560">Oxidoreductase</keyword>
<reference evidence="8 9" key="1">
    <citation type="journal article" date="2021" name="Nat. Commun.">
        <title>Genetic determinants of endophytism in the Arabidopsis root mycobiome.</title>
        <authorList>
            <person name="Mesny F."/>
            <person name="Miyauchi S."/>
            <person name="Thiergart T."/>
            <person name="Pickel B."/>
            <person name="Atanasova L."/>
            <person name="Karlsson M."/>
            <person name="Huettel B."/>
            <person name="Barry K.W."/>
            <person name="Haridas S."/>
            <person name="Chen C."/>
            <person name="Bauer D."/>
            <person name="Andreopoulos W."/>
            <person name="Pangilinan J."/>
            <person name="LaButti K."/>
            <person name="Riley R."/>
            <person name="Lipzen A."/>
            <person name="Clum A."/>
            <person name="Drula E."/>
            <person name="Henrissat B."/>
            <person name="Kohler A."/>
            <person name="Grigoriev I.V."/>
            <person name="Martin F.M."/>
            <person name="Hacquard S."/>
        </authorList>
    </citation>
    <scope>NUCLEOTIDE SEQUENCE [LARGE SCALE GENOMIC DNA]</scope>
    <source>
        <strain evidence="8 9">MPI-SDFR-AT-0080</strain>
    </source>
</reference>
<gene>
    <name evidence="8" type="ORF">B0J12DRAFT_101595</name>
</gene>
<comment type="catalytic activity">
    <reaction evidence="6">
        <text>L-histidinol + 2 NAD(+) + H2O = L-histidine + 2 NADH + 3 H(+)</text>
        <dbReference type="Rhea" id="RHEA:20641"/>
        <dbReference type="ChEBI" id="CHEBI:15377"/>
        <dbReference type="ChEBI" id="CHEBI:15378"/>
        <dbReference type="ChEBI" id="CHEBI:57540"/>
        <dbReference type="ChEBI" id="CHEBI:57595"/>
        <dbReference type="ChEBI" id="CHEBI:57699"/>
        <dbReference type="ChEBI" id="CHEBI:57945"/>
        <dbReference type="EC" id="1.1.1.23"/>
    </reaction>
</comment>
<comment type="pathway">
    <text evidence="2 6">Amino-acid biosynthesis; L-histidine biosynthesis; L-histidine from 5-phospho-alpha-D-ribose 1-diphosphate: step 9/9.</text>
</comment>
<keyword evidence="6" id="KW-0368">Histidine biosynthesis</keyword>
<dbReference type="SUPFAM" id="SSF53720">
    <property type="entry name" value="ALDH-like"/>
    <property type="match status" value="1"/>
</dbReference>
<dbReference type="PIRSF" id="PIRSF000099">
    <property type="entry name" value="Histidinol_dh"/>
    <property type="match status" value="1"/>
</dbReference>
<comment type="similarity">
    <text evidence="6 7">Belongs to the histidinol dehydrogenase family.</text>
</comment>
<evidence type="ECO:0000256" key="4">
    <source>
        <dbReference type="ARBA" id="ARBA00022833"/>
    </source>
</evidence>
<keyword evidence="4" id="KW-0862">Zinc</keyword>
<protein>
    <recommendedName>
        <fullName evidence="6">Histidinol dehydrogenase</fullName>
        <shortName evidence="6">HDH</shortName>
        <ecNumber evidence="6">1.1.1.23</ecNumber>
    </recommendedName>
</protein>
<evidence type="ECO:0000256" key="3">
    <source>
        <dbReference type="ARBA" id="ARBA00022723"/>
    </source>
</evidence>
<dbReference type="InterPro" id="IPR001692">
    <property type="entry name" value="Histidinol_DH_CS"/>
</dbReference>
<evidence type="ECO:0000313" key="8">
    <source>
        <dbReference type="EMBL" id="KAH7049326.1"/>
    </source>
</evidence>
<evidence type="ECO:0000256" key="6">
    <source>
        <dbReference type="PIRNR" id="PIRNR000099"/>
    </source>
</evidence>
<evidence type="ECO:0000256" key="2">
    <source>
        <dbReference type="ARBA" id="ARBA00004940"/>
    </source>
</evidence>
<keyword evidence="6" id="KW-0520">NAD</keyword>
<dbReference type="Gene3D" id="3.40.50.1980">
    <property type="entry name" value="Nitrogenase molybdenum iron protein domain"/>
    <property type="match status" value="2"/>
</dbReference>
<evidence type="ECO:0000256" key="1">
    <source>
        <dbReference type="ARBA" id="ARBA00001947"/>
    </source>
</evidence>
<keyword evidence="6" id="KW-0028">Amino-acid biosynthesis</keyword>
<dbReference type="PROSITE" id="PS00611">
    <property type="entry name" value="HISOL_DEHYDROGENASE"/>
    <property type="match status" value="1"/>
</dbReference>
<dbReference type="Gene3D" id="1.20.5.1300">
    <property type="match status" value="1"/>
</dbReference>
<comment type="cofactor">
    <cofactor evidence="1">
        <name>Zn(2+)</name>
        <dbReference type="ChEBI" id="CHEBI:29105"/>
    </cofactor>
</comment>
<dbReference type="InterPro" id="IPR022695">
    <property type="entry name" value="Histidinol_DH_monofunct"/>
</dbReference>
<dbReference type="InterPro" id="IPR016161">
    <property type="entry name" value="Ald_DH/histidinol_DH"/>
</dbReference>
<comment type="caution">
    <text evidence="8">The sequence shown here is derived from an EMBL/GenBank/DDBJ whole genome shotgun (WGS) entry which is preliminary data.</text>
</comment>
<keyword evidence="3" id="KW-0479">Metal-binding</keyword>
<dbReference type="EC" id="1.1.1.23" evidence="6"/>
<dbReference type="CDD" id="cd06572">
    <property type="entry name" value="Histidinol_dh"/>
    <property type="match status" value="1"/>
</dbReference>
<dbReference type="PRINTS" id="PR00083">
    <property type="entry name" value="HOLDHDRGNASE"/>
</dbReference>
<evidence type="ECO:0000256" key="7">
    <source>
        <dbReference type="RuleBase" id="RU004175"/>
    </source>
</evidence>
<dbReference type="EMBL" id="JAGTJR010000014">
    <property type="protein sequence ID" value="KAH7049326.1"/>
    <property type="molecule type" value="Genomic_DNA"/>
</dbReference>
<sequence length="445" mass="47929">MVRHLKSPANQAAQQTKPNLDVGGIVRDVIEDIRSNGDAAVRKYSEKFDKWSPASFKLSQNEINAAIAACPKQLIDDIKQVQTNVRKFAEAQRNSIKDFEVETQPGVFLGQKNIPINTAGAYIPGGRYPLLASAHMTILTAKVAGVPHVIGCTPPIAGGIPNATVAAMALAGADEIHILGGVQAIAAMAVGTQSIRKVDFIAGPGNAFVAEAKRQLFGEVGIDLFAGPTEILVVADETADPFTVATDILSQAEHGPDSPAVIVTTSEEVGRRAVAIIDELLKNLPTAALAGTSWKAFGECVVVESLDEAWEVADRYASEHVQIFTRRPRDALDNMRNYGALFLGEKTCVSYGDKVIGTNHVLPTRKAARYTGGLWVGKFLKTVTYQEVTDEKSSAELGRLCGRAARAENFEGHARSGDLRASRYLGDEYEWIRQYQAAETKGARL</sequence>
<dbReference type="Proteomes" id="UP000774617">
    <property type="component" value="Unassembled WGS sequence"/>
</dbReference>
<dbReference type="Pfam" id="PF00815">
    <property type="entry name" value="Histidinol_dh"/>
    <property type="match status" value="1"/>
</dbReference>
<organism evidence="8 9">
    <name type="scientific">Macrophomina phaseolina</name>
    <dbReference type="NCBI Taxonomy" id="35725"/>
    <lineage>
        <taxon>Eukaryota</taxon>
        <taxon>Fungi</taxon>
        <taxon>Dikarya</taxon>
        <taxon>Ascomycota</taxon>
        <taxon>Pezizomycotina</taxon>
        <taxon>Dothideomycetes</taxon>
        <taxon>Dothideomycetes incertae sedis</taxon>
        <taxon>Botryosphaeriales</taxon>
        <taxon>Botryosphaeriaceae</taxon>
        <taxon>Macrophomina</taxon>
    </lineage>
</organism>
<dbReference type="PANTHER" id="PTHR21256:SF14">
    <property type="entry name" value="HISTIDINOL DEHYDROGENASE"/>
    <property type="match status" value="1"/>
</dbReference>
<keyword evidence="9" id="KW-1185">Reference proteome</keyword>
<proteinExistence type="inferred from homology"/>
<comment type="function">
    <text evidence="6">Catalyzes the sequential NAD-dependent oxidations of L-histidinol to L-histidinaldehyde and then to L-histidine.</text>
</comment>
<evidence type="ECO:0000256" key="5">
    <source>
        <dbReference type="ARBA" id="ARBA00023002"/>
    </source>
</evidence>
<dbReference type="InterPro" id="IPR012131">
    <property type="entry name" value="Hstdl_DH"/>
</dbReference>